<name>A0A4U5NVH1_STECR</name>
<gene>
    <name evidence="4" type="ORF">L596_011778</name>
</gene>
<evidence type="ECO:0000313" key="4">
    <source>
        <dbReference type="EMBL" id="TKR87372.1"/>
    </source>
</evidence>
<feature type="region of interest" description="Disordered" evidence="1">
    <location>
        <begin position="116"/>
        <end position="147"/>
    </location>
</feature>
<keyword evidence="2" id="KW-0472">Membrane</keyword>
<accession>A0A4U5NVH1</accession>
<evidence type="ECO:0000256" key="3">
    <source>
        <dbReference type="SAM" id="SignalP"/>
    </source>
</evidence>
<evidence type="ECO:0000313" key="5">
    <source>
        <dbReference type="Proteomes" id="UP000298663"/>
    </source>
</evidence>
<keyword evidence="2" id="KW-1133">Transmembrane helix</keyword>
<keyword evidence="3" id="KW-0732">Signal</keyword>
<dbReference type="EMBL" id="AZBU02000003">
    <property type="protein sequence ID" value="TKR87372.1"/>
    <property type="molecule type" value="Genomic_DNA"/>
</dbReference>
<dbReference type="Proteomes" id="UP000298663">
    <property type="component" value="Unassembled WGS sequence"/>
</dbReference>
<reference evidence="4 5" key="1">
    <citation type="journal article" date="2015" name="Genome Biol.">
        <title>Comparative genomics of Steinernema reveals deeply conserved gene regulatory networks.</title>
        <authorList>
            <person name="Dillman A.R."/>
            <person name="Macchietto M."/>
            <person name="Porter C.F."/>
            <person name="Rogers A."/>
            <person name="Williams B."/>
            <person name="Antoshechkin I."/>
            <person name="Lee M.M."/>
            <person name="Goodwin Z."/>
            <person name="Lu X."/>
            <person name="Lewis E.E."/>
            <person name="Goodrich-Blair H."/>
            <person name="Stock S.P."/>
            <person name="Adams B.J."/>
            <person name="Sternberg P.W."/>
            <person name="Mortazavi A."/>
        </authorList>
    </citation>
    <scope>NUCLEOTIDE SEQUENCE [LARGE SCALE GENOMIC DNA]</scope>
    <source>
        <strain evidence="4 5">ALL</strain>
    </source>
</reference>
<evidence type="ECO:0000256" key="1">
    <source>
        <dbReference type="SAM" id="MobiDB-lite"/>
    </source>
</evidence>
<keyword evidence="2" id="KW-0812">Transmembrane</keyword>
<feature type="signal peptide" evidence="3">
    <location>
        <begin position="1"/>
        <end position="24"/>
    </location>
</feature>
<proteinExistence type="predicted"/>
<feature type="chain" id="PRO_5020369309" evidence="3">
    <location>
        <begin position="25"/>
        <end position="205"/>
    </location>
</feature>
<feature type="compositionally biased region" description="Low complexity" evidence="1">
    <location>
        <begin position="125"/>
        <end position="145"/>
    </location>
</feature>
<organism evidence="4 5">
    <name type="scientific">Steinernema carpocapsae</name>
    <name type="common">Entomopathogenic nematode</name>
    <dbReference type="NCBI Taxonomy" id="34508"/>
    <lineage>
        <taxon>Eukaryota</taxon>
        <taxon>Metazoa</taxon>
        <taxon>Ecdysozoa</taxon>
        <taxon>Nematoda</taxon>
        <taxon>Chromadorea</taxon>
        <taxon>Rhabditida</taxon>
        <taxon>Tylenchina</taxon>
        <taxon>Panagrolaimomorpha</taxon>
        <taxon>Strongyloidoidea</taxon>
        <taxon>Steinernematidae</taxon>
        <taxon>Steinernema</taxon>
    </lineage>
</organism>
<protein>
    <submittedName>
        <fullName evidence="4">Uncharacterized protein</fullName>
    </submittedName>
</protein>
<evidence type="ECO:0000256" key="2">
    <source>
        <dbReference type="SAM" id="Phobius"/>
    </source>
</evidence>
<comment type="caution">
    <text evidence="4">The sequence shown here is derived from an EMBL/GenBank/DDBJ whole genome shotgun (WGS) entry which is preliminary data.</text>
</comment>
<dbReference type="AlphaFoldDB" id="A0A4U5NVH1"/>
<feature type="transmembrane region" description="Helical" evidence="2">
    <location>
        <begin position="82"/>
        <end position="106"/>
    </location>
</feature>
<sequence length="205" mass="22322">MKRSALLAVVVLSTSTAAFTLAAAAEVTINNVSTIPTNATGEAQITVRDIPKEEPEAYLSLFADYEHNENDGSGYDIFSNKFLLLGLILSILLIVCSVLLTVILFYSGQMINQAQTTNSDRARNGGSTSHGGQSTSGRRMSSRGQRSLERQVTIEEVTFHESPAVSRSNLPRSYFRNQYGSRYYGSQYGPYGSSFMGGNRGAFGY</sequence>
<keyword evidence="5" id="KW-1185">Reference proteome</keyword>
<reference evidence="4 5" key="2">
    <citation type="journal article" date="2019" name="G3 (Bethesda)">
        <title>Hybrid Assembly of the Genome of the Entomopathogenic Nematode Steinernema carpocapsae Identifies the X-Chromosome.</title>
        <authorList>
            <person name="Serra L."/>
            <person name="Macchietto M."/>
            <person name="Macias-Munoz A."/>
            <person name="McGill C.J."/>
            <person name="Rodriguez I.M."/>
            <person name="Rodriguez B."/>
            <person name="Murad R."/>
            <person name="Mortazavi A."/>
        </authorList>
    </citation>
    <scope>NUCLEOTIDE SEQUENCE [LARGE SCALE GENOMIC DNA]</scope>
    <source>
        <strain evidence="4 5">ALL</strain>
    </source>
</reference>